<dbReference type="InterPro" id="IPR001789">
    <property type="entry name" value="Sig_transdc_resp-reg_receiver"/>
</dbReference>
<evidence type="ECO:0000313" key="19">
    <source>
        <dbReference type="Proteomes" id="UP000318478"/>
    </source>
</evidence>
<dbReference type="Gene3D" id="1.10.8.60">
    <property type="match status" value="1"/>
</dbReference>
<dbReference type="CDD" id="cd00009">
    <property type="entry name" value="AAA"/>
    <property type="match status" value="1"/>
</dbReference>
<evidence type="ECO:0000259" key="16">
    <source>
        <dbReference type="PROSITE" id="PS50045"/>
    </source>
</evidence>
<dbReference type="PROSITE" id="PS50045">
    <property type="entry name" value="SIGMA54_INTERACT_4"/>
    <property type="match status" value="1"/>
</dbReference>
<dbReference type="PANTHER" id="PTHR32071:SF95">
    <property type="entry name" value="DNA-BINDING TRANSCRIPTIONAL REGULATOR NTRC"/>
    <property type="match status" value="1"/>
</dbReference>
<dbReference type="OrthoDB" id="236239at2"/>
<dbReference type="SUPFAM" id="SSF52540">
    <property type="entry name" value="P-loop containing nucleoside triphosphate hydrolases"/>
    <property type="match status" value="1"/>
</dbReference>
<dbReference type="Gene3D" id="1.10.10.60">
    <property type="entry name" value="Homeodomain-like"/>
    <property type="match status" value="1"/>
</dbReference>
<evidence type="ECO:0000256" key="3">
    <source>
        <dbReference type="ARBA" id="ARBA00022490"/>
    </source>
</evidence>
<keyword evidence="12" id="KW-0804">Transcription</keyword>
<proteinExistence type="predicted"/>
<comment type="caution">
    <text evidence="18">The sequence shown here is derived from an EMBL/GenBank/DDBJ whole genome shotgun (WGS) entry which is preliminary data.</text>
</comment>
<evidence type="ECO:0000256" key="6">
    <source>
        <dbReference type="ARBA" id="ARBA00022741"/>
    </source>
</evidence>
<evidence type="ECO:0000256" key="2">
    <source>
        <dbReference type="ARBA" id="ARBA00019059"/>
    </source>
</evidence>
<keyword evidence="3" id="KW-0963">Cytoplasm</keyword>
<evidence type="ECO:0000256" key="9">
    <source>
        <dbReference type="ARBA" id="ARBA00023015"/>
    </source>
</evidence>
<dbReference type="PROSITE" id="PS50110">
    <property type="entry name" value="RESPONSE_REGULATORY"/>
    <property type="match status" value="1"/>
</dbReference>
<keyword evidence="11" id="KW-0010">Activator</keyword>
<gene>
    <name evidence="18" type="primary">ntrC_1</name>
    <name evidence="18" type="ORF">Pla123a_26390</name>
</gene>
<feature type="domain" description="Response regulatory" evidence="17">
    <location>
        <begin position="14"/>
        <end position="128"/>
    </location>
</feature>
<dbReference type="Pfam" id="PF00072">
    <property type="entry name" value="Response_reg"/>
    <property type="match status" value="1"/>
</dbReference>
<evidence type="ECO:0000256" key="11">
    <source>
        <dbReference type="ARBA" id="ARBA00023159"/>
    </source>
</evidence>
<dbReference type="GO" id="GO:0005737">
    <property type="term" value="C:cytoplasm"/>
    <property type="evidence" value="ECO:0007669"/>
    <property type="project" value="UniProtKB-SubCell"/>
</dbReference>
<evidence type="ECO:0000256" key="13">
    <source>
        <dbReference type="ARBA" id="ARBA00029881"/>
    </source>
</evidence>
<dbReference type="Pfam" id="PF25601">
    <property type="entry name" value="AAA_lid_14"/>
    <property type="match status" value="1"/>
</dbReference>
<reference evidence="18 19" key="1">
    <citation type="submission" date="2019-02" db="EMBL/GenBank/DDBJ databases">
        <title>Deep-cultivation of Planctomycetes and their phenomic and genomic characterization uncovers novel biology.</title>
        <authorList>
            <person name="Wiegand S."/>
            <person name="Jogler M."/>
            <person name="Boedeker C."/>
            <person name="Pinto D."/>
            <person name="Vollmers J."/>
            <person name="Rivas-Marin E."/>
            <person name="Kohn T."/>
            <person name="Peeters S.H."/>
            <person name="Heuer A."/>
            <person name="Rast P."/>
            <person name="Oberbeckmann S."/>
            <person name="Bunk B."/>
            <person name="Jeske O."/>
            <person name="Meyerdierks A."/>
            <person name="Storesund J.E."/>
            <person name="Kallscheuer N."/>
            <person name="Luecker S."/>
            <person name="Lage O.M."/>
            <person name="Pohl T."/>
            <person name="Merkel B.J."/>
            <person name="Hornburger P."/>
            <person name="Mueller R.-W."/>
            <person name="Bruemmer F."/>
            <person name="Labrenz M."/>
            <person name="Spormann A.M."/>
            <person name="Op Den Camp H."/>
            <person name="Overmann J."/>
            <person name="Amann R."/>
            <person name="Jetten M.S.M."/>
            <person name="Mascher T."/>
            <person name="Medema M.H."/>
            <person name="Devos D.P."/>
            <person name="Kaster A.-K."/>
            <person name="Ovreas L."/>
            <person name="Rohde M."/>
            <person name="Galperin M.Y."/>
            <person name="Jogler C."/>
        </authorList>
    </citation>
    <scope>NUCLEOTIDE SEQUENCE [LARGE SCALE GENOMIC DNA]</scope>
    <source>
        <strain evidence="18 19">Pla123a</strain>
    </source>
</reference>
<dbReference type="AlphaFoldDB" id="A0A5C5YLY1"/>
<dbReference type="GO" id="GO:0000160">
    <property type="term" value="P:phosphorelay signal transduction system"/>
    <property type="evidence" value="ECO:0007669"/>
    <property type="project" value="UniProtKB-KW"/>
</dbReference>
<dbReference type="Gene3D" id="3.40.50.2300">
    <property type="match status" value="1"/>
</dbReference>
<dbReference type="RefSeq" id="WP_146587611.1">
    <property type="nucleotide sequence ID" value="NZ_SJPO01000006.1"/>
</dbReference>
<evidence type="ECO:0000256" key="14">
    <source>
        <dbReference type="ARBA" id="ARBA00031910"/>
    </source>
</evidence>
<evidence type="ECO:0000256" key="10">
    <source>
        <dbReference type="ARBA" id="ARBA00023125"/>
    </source>
</evidence>
<dbReference type="InterPro" id="IPR002078">
    <property type="entry name" value="Sigma_54_int"/>
</dbReference>
<dbReference type="InterPro" id="IPR011006">
    <property type="entry name" value="CheY-like_superfamily"/>
</dbReference>
<evidence type="ECO:0000256" key="1">
    <source>
        <dbReference type="ARBA" id="ARBA00004496"/>
    </source>
</evidence>
<dbReference type="PANTHER" id="PTHR32071">
    <property type="entry name" value="TRANSCRIPTIONAL REGULATORY PROTEIN"/>
    <property type="match status" value="1"/>
</dbReference>
<dbReference type="SUPFAM" id="SSF46689">
    <property type="entry name" value="Homeodomain-like"/>
    <property type="match status" value="1"/>
</dbReference>
<keyword evidence="7" id="KW-0067">ATP-binding</keyword>
<keyword evidence="4" id="KW-0678">Repressor</keyword>
<keyword evidence="6" id="KW-0547">Nucleotide-binding</keyword>
<dbReference type="InterPro" id="IPR058031">
    <property type="entry name" value="AAA_lid_NorR"/>
</dbReference>
<feature type="domain" description="Sigma-54 factor interaction" evidence="16">
    <location>
        <begin position="159"/>
        <end position="382"/>
    </location>
</feature>
<evidence type="ECO:0000259" key="17">
    <source>
        <dbReference type="PROSITE" id="PS50110"/>
    </source>
</evidence>
<sequence length="489" mass="53059">MPPATATPTAGWPSILVIDDDPLISVVVRRAMDGIQHRMRTALDGRLGLDAISAEQPDVIVLDNVLPDGLGVGVLEQIHQMAPQVPVLFVTARGSGSTAIEAMKLCAFDYLPKPLDPSRLKSQLRRALTLRQMVSADSDRNATVPDASADCSAEASDSLVGECPAMQAVFKAIGKVASQDVAVLLRGEHGTGKESIAREIHRHSQRSDGPLLKIHCPAFDERQLELEIFGTDAQPGLIEKAAGGTLVLQEIGGVSLSLQSKLLPVFRDRVYLPVGSSSPEPVDARMISITGESLESRVRSGDFRSDLYYTLDAFVITLPPLRQRRGDLPLLVRHSLAKLAPIYRGFRVQSPSISDEAMQSLCSHVWPGNIDELESVLKRALVEQKGHILLAADLREVFSGDPVVQASEESDGGQFITDWVSFTQLRIDGGTDTLHSDAIEETERKVFARVLRHTGGNQAHAARLLGITRASLRKKLRMYSMAARPTDGA</sequence>
<dbReference type="GO" id="GO:0006355">
    <property type="term" value="P:regulation of DNA-templated transcription"/>
    <property type="evidence" value="ECO:0007669"/>
    <property type="project" value="InterPro"/>
</dbReference>
<keyword evidence="19" id="KW-1185">Reference proteome</keyword>
<dbReference type="PRINTS" id="PR01590">
    <property type="entry name" value="HTHFIS"/>
</dbReference>
<comment type="subcellular location">
    <subcellularLocation>
        <location evidence="1">Cytoplasm</location>
    </subcellularLocation>
</comment>
<dbReference type="GO" id="GO:0043565">
    <property type="term" value="F:sequence-specific DNA binding"/>
    <property type="evidence" value="ECO:0007669"/>
    <property type="project" value="InterPro"/>
</dbReference>
<dbReference type="Pfam" id="PF02954">
    <property type="entry name" value="HTH_8"/>
    <property type="match status" value="1"/>
</dbReference>
<accession>A0A5C5YLY1</accession>
<evidence type="ECO:0000256" key="7">
    <source>
        <dbReference type="ARBA" id="ARBA00022840"/>
    </source>
</evidence>
<evidence type="ECO:0000256" key="8">
    <source>
        <dbReference type="ARBA" id="ARBA00023012"/>
    </source>
</evidence>
<evidence type="ECO:0000256" key="15">
    <source>
        <dbReference type="PROSITE-ProRule" id="PRU00169"/>
    </source>
</evidence>
<evidence type="ECO:0000256" key="4">
    <source>
        <dbReference type="ARBA" id="ARBA00022491"/>
    </source>
</evidence>
<dbReference type="InterPro" id="IPR002197">
    <property type="entry name" value="HTH_Fis"/>
</dbReference>
<keyword evidence="10" id="KW-0238">DNA-binding</keyword>
<evidence type="ECO:0000313" key="18">
    <source>
        <dbReference type="EMBL" id="TWT75856.1"/>
    </source>
</evidence>
<dbReference type="Pfam" id="PF00158">
    <property type="entry name" value="Sigma54_activat"/>
    <property type="match status" value="1"/>
</dbReference>
<dbReference type="EMBL" id="SJPO01000006">
    <property type="protein sequence ID" value="TWT75856.1"/>
    <property type="molecule type" value="Genomic_DNA"/>
</dbReference>
<protein>
    <recommendedName>
        <fullName evidence="2">DNA-binding transcriptional regulator NtrC</fullName>
    </recommendedName>
    <alternativeName>
        <fullName evidence="13">Nitrogen regulation protein NR(I)</fullName>
    </alternativeName>
    <alternativeName>
        <fullName evidence="14">Nitrogen regulator I</fullName>
    </alternativeName>
</protein>
<evidence type="ECO:0000256" key="5">
    <source>
        <dbReference type="ARBA" id="ARBA00022553"/>
    </source>
</evidence>
<keyword evidence="9" id="KW-0805">Transcription regulation</keyword>
<dbReference type="Gene3D" id="3.40.50.300">
    <property type="entry name" value="P-loop containing nucleotide triphosphate hydrolases"/>
    <property type="match status" value="1"/>
</dbReference>
<dbReference type="Proteomes" id="UP000318478">
    <property type="component" value="Unassembled WGS sequence"/>
</dbReference>
<organism evidence="18 19">
    <name type="scientific">Posidoniimonas polymericola</name>
    <dbReference type="NCBI Taxonomy" id="2528002"/>
    <lineage>
        <taxon>Bacteria</taxon>
        <taxon>Pseudomonadati</taxon>
        <taxon>Planctomycetota</taxon>
        <taxon>Planctomycetia</taxon>
        <taxon>Pirellulales</taxon>
        <taxon>Lacipirellulaceae</taxon>
        <taxon>Posidoniimonas</taxon>
    </lineage>
</organism>
<feature type="modified residue" description="4-aspartylphosphate" evidence="15">
    <location>
        <position position="63"/>
    </location>
</feature>
<dbReference type="SMART" id="SM00448">
    <property type="entry name" value="REC"/>
    <property type="match status" value="1"/>
</dbReference>
<keyword evidence="8" id="KW-0902">Two-component regulatory system</keyword>
<dbReference type="InterPro" id="IPR009057">
    <property type="entry name" value="Homeodomain-like_sf"/>
</dbReference>
<name>A0A5C5YLY1_9BACT</name>
<dbReference type="GO" id="GO:0005524">
    <property type="term" value="F:ATP binding"/>
    <property type="evidence" value="ECO:0007669"/>
    <property type="project" value="UniProtKB-KW"/>
</dbReference>
<keyword evidence="5 15" id="KW-0597">Phosphoprotein</keyword>
<evidence type="ECO:0000256" key="12">
    <source>
        <dbReference type="ARBA" id="ARBA00023163"/>
    </source>
</evidence>
<dbReference type="SUPFAM" id="SSF52172">
    <property type="entry name" value="CheY-like"/>
    <property type="match status" value="1"/>
</dbReference>
<dbReference type="InterPro" id="IPR027417">
    <property type="entry name" value="P-loop_NTPase"/>
</dbReference>